<name>A0A0M3KIE9_ANISI</name>
<dbReference type="WBParaSite" id="ASIM_0002076801-mRNA-1">
    <property type="protein sequence ID" value="ASIM_0002076801-mRNA-1"/>
    <property type="gene ID" value="ASIM_0002076801"/>
</dbReference>
<dbReference type="AlphaFoldDB" id="A0A0M3KIE9"/>
<feature type="region of interest" description="Disordered" evidence="1">
    <location>
        <begin position="30"/>
        <end position="59"/>
    </location>
</feature>
<accession>A0A0M3KIE9</accession>
<evidence type="ECO:0000313" key="2">
    <source>
        <dbReference type="WBParaSite" id="ASIM_0002076801-mRNA-1"/>
    </source>
</evidence>
<protein>
    <submittedName>
        <fullName evidence="2">DUF3402 domain-containing protein</fullName>
    </submittedName>
</protein>
<evidence type="ECO:0000256" key="1">
    <source>
        <dbReference type="SAM" id="MobiDB-lite"/>
    </source>
</evidence>
<reference evidence="2" key="1">
    <citation type="submission" date="2017-02" db="UniProtKB">
        <authorList>
            <consortium name="WormBaseParasite"/>
        </authorList>
    </citation>
    <scope>IDENTIFICATION</scope>
</reference>
<organism evidence="2">
    <name type="scientific">Anisakis simplex</name>
    <name type="common">Herring worm</name>
    <dbReference type="NCBI Taxonomy" id="6269"/>
    <lineage>
        <taxon>Eukaryota</taxon>
        <taxon>Metazoa</taxon>
        <taxon>Ecdysozoa</taxon>
        <taxon>Nematoda</taxon>
        <taxon>Chromadorea</taxon>
        <taxon>Rhabditida</taxon>
        <taxon>Spirurina</taxon>
        <taxon>Ascaridomorpha</taxon>
        <taxon>Ascaridoidea</taxon>
        <taxon>Anisakidae</taxon>
        <taxon>Anisakis</taxon>
        <taxon>Anisakis simplex complex</taxon>
    </lineage>
</organism>
<proteinExistence type="predicted"/>
<sequence>LRRTQQLCKAESEEDLTRLTDRIIDINITEWAGSEKTSASGEKKADDSGQSSGNIGIDDELASAFAEVRTTFRGRRWMGDMELGTGRASHGQPDTSP</sequence>